<dbReference type="Gene3D" id="3.30.590.10">
    <property type="entry name" value="Glutamine synthetase/guanido kinase, catalytic domain"/>
    <property type="match status" value="1"/>
</dbReference>
<reference evidence="3 4" key="1">
    <citation type="journal article" date="2019" name="Int. J. Syst. Evol. Microbiol.">
        <title>The Global Catalogue of Microorganisms (GCM) 10K type strain sequencing project: providing services to taxonomists for standard genome sequencing and annotation.</title>
        <authorList>
            <consortium name="The Broad Institute Genomics Platform"/>
            <consortium name="The Broad Institute Genome Sequencing Center for Infectious Disease"/>
            <person name="Wu L."/>
            <person name="Ma J."/>
        </authorList>
    </citation>
    <scope>NUCLEOTIDE SEQUENCE [LARGE SCALE GENOMIC DNA]</scope>
    <source>
        <strain evidence="3 4">JCM 17504</strain>
    </source>
</reference>
<evidence type="ECO:0000313" key="4">
    <source>
        <dbReference type="Proteomes" id="UP001501729"/>
    </source>
</evidence>
<dbReference type="Pfam" id="PF00120">
    <property type="entry name" value="Gln-synt_C"/>
    <property type="match status" value="1"/>
</dbReference>
<comment type="caution">
    <text evidence="3">The sequence shown here is derived from an EMBL/GenBank/DDBJ whole genome shotgun (WGS) entry which is preliminary data.</text>
</comment>
<dbReference type="Proteomes" id="UP001501729">
    <property type="component" value="Unassembled WGS sequence"/>
</dbReference>
<proteinExistence type="inferred from homology"/>
<accession>A0AAV3UQG0</accession>
<keyword evidence="4" id="KW-1185">Reference proteome</keyword>
<dbReference type="GO" id="GO:0004356">
    <property type="term" value="F:glutamine synthetase activity"/>
    <property type="evidence" value="ECO:0007669"/>
    <property type="project" value="InterPro"/>
</dbReference>
<sequence>MLKSVLAEAEHGLHRQLRSRTRIFLFETDEEGRATTTPHDPGDPVREDIYEFDDEKREEYGITTLPGSLGKAVDEFECDGVITEALGEHVTEKIVEAKRADWADYKTHVSIWKNGGISKNFDRGSFTTLI</sequence>
<comment type="similarity">
    <text evidence="1">Belongs to the glutamine synthetase family.</text>
</comment>
<name>A0AAV3UQG0_9EURY</name>
<dbReference type="SUPFAM" id="SSF55931">
    <property type="entry name" value="Glutamine synthetase/guanido kinase"/>
    <property type="match status" value="1"/>
</dbReference>
<protein>
    <recommendedName>
        <fullName evidence="2">GS catalytic domain-containing protein</fullName>
    </recommendedName>
</protein>
<dbReference type="AlphaFoldDB" id="A0AAV3UQG0"/>
<dbReference type="EMBL" id="BAABKX010000026">
    <property type="protein sequence ID" value="GAA5063500.1"/>
    <property type="molecule type" value="Genomic_DNA"/>
</dbReference>
<evidence type="ECO:0000256" key="1">
    <source>
        <dbReference type="RuleBase" id="RU000384"/>
    </source>
</evidence>
<dbReference type="InterPro" id="IPR014746">
    <property type="entry name" value="Gln_synth/guanido_kin_cat_dom"/>
</dbReference>
<evidence type="ECO:0000259" key="2">
    <source>
        <dbReference type="Pfam" id="PF00120"/>
    </source>
</evidence>
<feature type="domain" description="GS catalytic" evidence="2">
    <location>
        <begin position="40"/>
        <end position="113"/>
    </location>
</feature>
<organism evidence="3 4">
    <name type="scientific">Haladaptatus pallidirubidus</name>
    <dbReference type="NCBI Taxonomy" id="1008152"/>
    <lineage>
        <taxon>Archaea</taxon>
        <taxon>Methanobacteriati</taxon>
        <taxon>Methanobacteriota</taxon>
        <taxon>Stenosarchaea group</taxon>
        <taxon>Halobacteria</taxon>
        <taxon>Halobacteriales</taxon>
        <taxon>Haladaptataceae</taxon>
        <taxon>Haladaptatus</taxon>
    </lineage>
</organism>
<dbReference type="InterPro" id="IPR008146">
    <property type="entry name" value="Gln_synth_cat_dom"/>
</dbReference>
<evidence type="ECO:0000313" key="3">
    <source>
        <dbReference type="EMBL" id="GAA5063500.1"/>
    </source>
</evidence>
<gene>
    <name evidence="3" type="ORF">GCM10025751_52060</name>
</gene>